<dbReference type="STRING" id="452652.KSE_22730"/>
<keyword evidence="2" id="KW-1185">Reference proteome</keyword>
<sequence>MAVSRPTPLDLSALPVRSTRTADLGLLTLQVTSNLEHFDGHAYFARDAAEGTRPDYRVDCLDLDRDAFDPAEVAALADDSLRARRFRGGYYLSHIHGEPAYLRTDGSRAYVFGRRLERTVWPYFVKRVLTDFAADRGYLHLKAAGFALGGGRATLLVGPNGGGKTVFLSQACLAGARFLTNTHVLVREGVAHGVPTSVRIRRDDRFGPLIDRHGLTPHLESGDYLAPAELVFGGRPVDRAVVRNVVVVDYNPRGRVGVEEIDPATAETFLSQYAHAVTTYGLKDDVLAHQGRDVAAFSRVLGRMNRQLAGLVCSARCFRVNADLRDPAVRDAVLERLAG</sequence>
<dbReference type="AlphaFoldDB" id="E4NA62"/>
<protein>
    <recommendedName>
        <fullName evidence="3">FomB family phosphonate monophosphate kinase</fullName>
    </recommendedName>
</protein>
<accession>E4NA62</accession>
<dbReference type="NCBIfam" id="NF000361">
    <property type="entry name" value="self_FomB_kinase"/>
    <property type="match status" value="1"/>
</dbReference>
<dbReference type="PATRIC" id="fig|452652.3.peg.2286"/>
<dbReference type="HOGENOM" id="CLU_871302_0_0_11"/>
<evidence type="ECO:0000313" key="1">
    <source>
        <dbReference type="EMBL" id="BAJ28093.1"/>
    </source>
</evidence>
<gene>
    <name evidence="1" type="ordered locus">KSE_22730</name>
</gene>
<dbReference type="KEGG" id="ksk:KSE_22730"/>
<reference evidence="1 2" key="1">
    <citation type="journal article" date="2010" name="DNA Res.">
        <title>Genome sequence of Kitasatospora setae NBRC 14216T: an evolutionary snapshot of the family Streptomycetaceae.</title>
        <authorList>
            <person name="Ichikawa N."/>
            <person name="Oguchi A."/>
            <person name="Ikeda H."/>
            <person name="Ishikawa J."/>
            <person name="Kitani S."/>
            <person name="Watanabe Y."/>
            <person name="Nakamura S."/>
            <person name="Katano Y."/>
            <person name="Kishi E."/>
            <person name="Sasagawa M."/>
            <person name="Ankai A."/>
            <person name="Fukui S."/>
            <person name="Hashimoto Y."/>
            <person name="Kamata S."/>
            <person name="Otoguro M."/>
            <person name="Tanikawa S."/>
            <person name="Nihira T."/>
            <person name="Horinouchi S."/>
            <person name="Ohnishi Y."/>
            <person name="Hayakawa M."/>
            <person name="Kuzuyama T."/>
            <person name="Arisawa A."/>
            <person name="Nomoto F."/>
            <person name="Miura H."/>
            <person name="Takahashi Y."/>
            <person name="Fujita N."/>
        </authorList>
    </citation>
    <scope>NUCLEOTIDE SEQUENCE [LARGE SCALE GENOMIC DNA]</scope>
    <source>
        <strain evidence="2">ATCC 33774 / DSM 43861 / JCM 3304 / KCC A-0304 / NBRC 14216 / KM-6054</strain>
    </source>
</reference>
<dbReference type="Proteomes" id="UP000007076">
    <property type="component" value="Chromosome"/>
</dbReference>
<dbReference type="eggNOG" id="COG1131">
    <property type="taxonomic scope" value="Bacteria"/>
</dbReference>
<name>E4NA62_KITSK</name>
<evidence type="ECO:0008006" key="3">
    <source>
        <dbReference type="Google" id="ProtNLM"/>
    </source>
</evidence>
<organism evidence="1 2">
    <name type="scientific">Kitasatospora setae (strain ATCC 33774 / DSM 43861 / JCM 3304 / KCC A-0304 / NBRC 14216 / KM-6054)</name>
    <name type="common">Streptomyces setae</name>
    <dbReference type="NCBI Taxonomy" id="452652"/>
    <lineage>
        <taxon>Bacteria</taxon>
        <taxon>Bacillati</taxon>
        <taxon>Actinomycetota</taxon>
        <taxon>Actinomycetes</taxon>
        <taxon>Kitasatosporales</taxon>
        <taxon>Streptomycetaceae</taxon>
        <taxon>Kitasatospora</taxon>
    </lineage>
</organism>
<evidence type="ECO:0000313" key="2">
    <source>
        <dbReference type="Proteomes" id="UP000007076"/>
    </source>
</evidence>
<proteinExistence type="predicted"/>
<dbReference type="EMBL" id="AP010968">
    <property type="protein sequence ID" value="BAJ28093.1"/>
    <property type="molecule type" value="Genomic_DNA"/>
</dbReference>